<keyword evidence="6" id="KW-1185">Reference proteome</keyword>
<dbReference type="PANTHER" id="PTHR42734">
    <property type="entry name" value="METAL TRANSPORT SYSTEM ATP-BINDING PROTEIN TM_0124-RELATED"/>
    <property type="match status" value="1"/>
</dbReference>
<dbReference type="PANTHER" id="PTHR42734:SF4">
    <property type="entry name" value="HIGH-AFFINITY ZINC UPTAKE SYSTEM ATP-BINDING PROTEIN ZNUC"/>
    <property type="match status" value="1"/>
</dbReference>
<evidence type="ECO:0000313" key="5">
    <source>
        <dbReference type="EMBL" id="MDR6550003.1"/>
    </source>
</evidence>
<keyword evidence="2" id="KW-0547">Nucleotide-binding</keyword>
<comment type="caution">
    <text evidence="5">The sequence shown here is derived from an EMBL/GenBank/DDBJ whole genome shotgun (WGS) entry which is preliminary data.</text>
</comment>
<evidence type="ECO:0000313" key="6">
    <source>
        <dbReference type="Proteomes" id="UP001267290"/>
    </source>
</evidence>
<dbReference type="InterPro" id="IPR027417">
    <property type="entry name" value="P-loop_NTPase"/>
</dbReference>
<organism evidence="5 6">
    <name type="scientific">Paenibacillus qinlingensis</name>
    <dbReference type="NCBI Taxonomy" id="1837343"/>
    <lineage>
        <taxon>Bacteria</taxon>
        <taxon>Bacillati</taxon>
        <taxon>Bacillota</taxon>
        <taxon>Bacilli</taxon>
        <taxon>Bacillales</taxon>
        <taxon>Paenibacillaceae</taxon>
        <taxon>Paenibacillus</taxon>
    </lineage>
</organism>
<feature type="domain" description="ABC transporter" evidence="4">
    <location>
        <begin position="5"/>
        <end position="235"/>
    </location>
</feature>
<keyword evidence="5" id="KW-0378">Hydrolase</keyword>
<accession>A0ABU1NRF3</accession>
<sequence length="235" mass="26402">MMLLASLQQVEFGYTDIACIQDAQVDIESGEFVAVIGPNGAAKSTLLKLILGLVAPWKGHRYLSPTNEKGDKLRVGYVSQQIAAFNSGFPTSIWEFVRSGRFAQGPWLRRLRIEDDTMTEVFLRQLGMWDLRKRRIGELSGGQKQRICIARALVQEPDMLVLDEPTTGMDLASRLGLYQLMNHQVKMGRTVVMVTHQLEEVTPYINRIVTLERKEEGGWKCCTTTSCNGHFVPVG</sequence>
<evidence type="ECO:0000256" key="1">
    <source>
        <dbReference type="ARBA" id="ARBA00022448"/>
    </source>
</evidence>
<dbReference type="Gene3D" id="3.40.50.300">
    <property type="entry name" value="P-loop containing nucleotide triphosphate hydrolases"/>
    <property type="match status" value="1"/>
</dbReference>
<dbReference type="EMBL" id="JAVDSB010000001">
    <property type="protein sequence ID" value="MDR6550003.1"/>
    <property type="molecule type" value="Genomic_DNA"/>
</dbReference>
<evidence type="ECO:0000259" key="4">
    <source>
        <dbReference type="PROSITE" id="PS50893"/>
    </source>
</evidence>
<dbReference type="GO" id="GO:0005524">
    <property type="term" value="F:ATP binding"/>
    <property type="evidence" value="ECO:0007669"/>
    <property type="project" value="UniProtKB-KW"/>
</dbReference>
<keyword evidence="1" id="KW-0813">Transport</keyword>
<protein>
    <submittedName>
        <fullName evidence="5">Zinc transport system ATP-binding protein</fullName>
        <ecNumber evidence="5">3.6.3.-</ecNumber>
    </submittedName>
</protein>
<dbReference type="InterPro" id="IPR003593">
    <property type="entry name" value="AAA+_ATPase"/>
</dbReference>
<dbReference type="EC" id="3.6.3.-" evidence="5"/>
<dbReference type="InterPro" id="IPR017871">
    <property type="entry name" value="ABC_transporter-like_CS"/>
</dbReference>
<dbReference type="Pfam" id="PF00005">
    <property type="entry name" value="ABC_tran"/>
    <property type="match status" value="1"/>
</dbReference>
<evidence type="ECO:0000256" key="3">
    <source>
        <dbReference type="ARBA" id="ARBA00022840"/>
    </source>
</evidence>
<gene>
    <name evidence="5" type="ORF">J2736_001186</name>
</gene>
<dbReference type="InterPro" id="IPR050153">
    <property type="entry name" value="Metal_Ion_Import_ABC"/>
</dbReference>
<dbReference type="PROSITE" id="PS00211">
    <property type="entry name" value="ABC_TRANSPORTER_1"/>
    <property type="match status" value="1"/>
</dbReference>
<dbReference type="SMART" id="SM00382">
    <property type="entry name" value="AAA"/>
    <property type="match status" value="1"/>
</dbReference>
<evidence type="ECO:0000256" key="2">
    <source>
        <dbReference type="ARBA" id="ARBA00022741"/>
    </source>
</evidence>
<dbReference type="PROSITE" id="PS50893">
    <property type="entry name" value="ABC_TRANSPORTER_2"/>
    <property type="match status" value="1"/>
</dbReference>
<name>A0ABU1NRF3_9BACL</name>
<dbReference type="GO" id="GO:0016787">
    <property type="term" value="F:hydrolase activity"/>
    <property type="evidence" value="ECO:0007669"/>
    <property type="project" value="UniProtKB-KW"/>
</dbReference>
<dbReference type="Proteomes" id="UP001267290">
    <property type="component" value="Unassembled WGS sequence"/>
</dbReference>
<keyword evidence="3 5" id="KW-0067">ATP-binding</keyword>
<proteinExistence type="predicted"/>
<dbReference type="InterPro" id="IPR003439">
    <property type="entry name" value="ABC_transporter-like_ATP-bd"/>
</dbReference>
<reference evidence="5 6" key="1">
    <citation type="submission" date="2023-07" db="EMBL/GenBank/DDBJ databases">
        <title>Sorghum-associated microbial communities from plants grown in Nebraska, USA.</title>
        <authorList>
            <person name="Schachtman D."/>
        </authorList>
    </citation>
    <scope>NUCLEOTIDE SEQUENCE [LARGE SCALE GENOMIC DNA]</scope>
    <source>
        <strain evidence="5 6">CC258</strain>
    </source>
</reference>
<dbReference type="SUPFAM" id="SSF52540">
    <property type="entry name" value="P-loop containing nucleoside triphosphate hydrolases"/>
    <property type="match status" value="1"/>
</dbReference>